<dbReference type="PROSITE" id="PS51257">
    <property type="entry name" value="PROKAR_LIPOPROTEIN"/>
    <property type="match status" value="1"/>
</dbReference>
<dbReference type="STRING" id="143223.SAMN05878281_2430"/>
<keyword evidence="5" id="KW-1185">Reference proteome</keyword>
<dbReference type="SUPFAM" id="SSF49899">
    <property type="entry name" value="Concanavalin A-like lectins/glucanases"/>
    <property type="match status" value="1"/>
</dbReference>
<dbReference type="PROSITE" id="PS51762">
    <property type="entry name" value="GH16_2"/>
    <property type="match status" value="1"/>
</dbReference>
<name>A0A1M7ME11_9FLAO</name>
<dbReference type="InterPro" id="IPR013320">
    <property type="entry name" value="ConA-like_dom_sf"/>
</dbReference>
<dbReference type="InterPro" id="IPR000757">
    <property type="entry name" value="Beta-glucanase-like"/>
</dbReference>
<gene>
    <name evidence="4" type="ORF">SAMN05878281_2430</name>
</gene>
<proteinExistence type="inferred from homology"/>
<dbReference type="AlphaFoldDB" id="A0A1M7ME11"/>
<protein>
    <recommendedName>
        <fullName evidence="3">GH16 domain-containing protein</fullName>
    </recommendedName>
</protein>
<comment type="similarity">
    <text evidence="1">Belongs to the glycosyl hydrolase 16 family.</text>
</comment>
<dbReference type="GO" id="GO:0005975">
    <property type="term" value="P:carbohydrate metabolic process"/>
    <property type="evidence" value="ECO:0007669"/>
    <property type="project" value="InterPro"/>
</dbReference>
<evidence type="ECO:0000313" key="4">
    <source>
        <dbReference type="EMBL" id="SHM89043.1"/>
    </source>
</evidence>
<organism evidence="4 5">
    <name type="scientific">Salegentibacter salegens</name>
    <dbReference type="NCBI Taxonomy" id="143223"/>
    <lineage>
        <taxon>Bacteria</taxon>
        <taxon>Pseudomonadati</taxon>
        <taxon>Bacteroidota</taxon>
        <taxon>Flavobacteriia</taxon>
        <taxon>Flavobacteriales</taxon>
        <taxon>Flavobacteriaceae</taxon>
        <taxon>Salegentibacter</taxon>
    </lineage>
</organism>
<dbReference type="Proteomes" id="UP000190235">
    <property type="component" value="Chromosome I"/>
</dbReference>
<reference evidence="5" key="1">
    <citation type="submission" date="2016-11" db="EMBL/GenBank/DDBJ databases">
        <authorList>
            <person name="Varghese N."/>
            <person name="Submissions S."/>
        </authorList>
    </citation>
    <scope>NUCLEOTIDE SEQUENCE [LARGE SCALE GENOMIC DNA]</scope>
    <source>
        <strain evidence="5">ACAM 48</strain>
    </source>
</reference>
<evidence type="ECO:0000256" key="2">
    <source>
        <dbReference type="SAM" id="SignalP"/>
    </source>
</evidence>
<keyword evidence="2" id="KW-0732">Signal</keyword>
<dbReference type="RefSeq" id="WP_079735463.1">
    <property type="nucleotide sequence ID" value="NZ_PVNF01000004.1"/>
</dbReference>
<dbReference type="EMBL" id="LT670848">
    <property type="protein sequence ID" value="SHM89043.1"/>
    <property type="molecule type" value="Genomic_DNA"/>
</dbReference>
<feature type="signal peptide" evidence="2">
    <location>
        <begin position="1"/>
        <end position="23"/>
    </location>
</feature>
<sequence>MRIKTSYLLILLIVNTVIFQACEDETDPFVEPKKTNRTIEFSGMEWIVRKTDQDLAGPGPNYFSDVEENVWVDGEGRLHLKIRQVGGKWQCSGVSLRRSLGYGKYIFYLASDLTDLDPNVVAGLFTYMNDNEEIDIEFSQWGDPQNINAQFAVQPSYIDGNKVRFDIMPRDNNLSTHFFDWKPNNIKFGSYHGHSLEPKPDDLINSWLYNGENIPPDSNERLKINLWLFRGAAPKDMQEAELIIERVEIH</sequence>
<evidence type="ECO:0000259" key="3">
    <source>
        <dbReference type="PROSITE" id="PS51762"/>
    </source>
</evidence>
<accession>A0A1M7ME11</accession>
<feature type="chain" id="PRO_5012545620" description="GH16 domain-containing protein" evidence="2">
    <location>
        <begin position="24"/>
        <end position="250"/>
    </location>
</feature>
<evidence type="ECO:0000256" key="1">
    <source>
        <dbReference type="ARBA" id="ARBA00006865"/>
    </source>
</evidence>
<dbReference type="Gene3D" id="2.60.120.200">
    <property type="match status" value="1"/>
</dbReference>
<dbReference type="GO" id="GO:0004553">
    <property type="term" value="F:hydrolase activity, hydrolyzing O-glycosyl compounds"/>
    <property type="evidence" value="ECO:0007669"/>
    <property type="project" value="InterPro"/>
</dbReference>
<feature type="domain" description="GH16" evidence="3">
    <location>
        <begin position="23"/>
        <end position="250"/>
    </location>
</feature>
<dbReference type="CDD" id="cd00413">
    <property type="entry name" value="Glyco_hydrolase_16"/>
    <property type="match status" value="1"/>
</dbReference>
<evidence type="ECO:0000313" key="5">
    <source>
        <dbReference type="Proteomes" id="UP000190235"/>
    </source>
</evidence>